<evidence type="ECO:0000313" key="3">
    <source>
        <dbReference type="Proteomes" id="UP001270362"/>
    </source>
</evidence>
<reference evidence="2" key="1">
    <citation type="journal article" date="2023" name="Mol. Phylogenet. Evol.">
        <title>Genome-scale phylogeny and comparative genomics of the fungal order Sordariales.</title>
        <authorList>
            <person name="Hensen N."/>
            <person name="Bonometti L."/>
            <person name="Westerberg I."/>
            <person name="Brannstrom I.O."/>
            <person name="Guillou S."/>
            <person name="Cros-Aarteil S."/>
            <person name="Calhoun S."/>
            <person name="Haridas S."/>
            <person name="Kuo A."/>
            <person name="Mondo S."/>
            <person name="Pangilinan J."/>
            <person name="Riley R."/>
            <person name="LaButti K."/>
            <person name="Andreopoulos B."/>
            <person name="Lipzen A."/>
            <person name="Chen C."/>
            <person name="Yan M."/>
            <person name="Daum C."/>
            <person name="Ng V."/>
            <person name="Clum A."/>
            <person name="Steindorff A."/>
            <person name="Ohm R.A."/>
            <person name="Martin F."/>
            <person name="Silar P."/>
            <person name="Natvig D.O."/>
            <person name="Lalanne C."/>
            <person name="Gautier V."/>
            <person name="Ament-Velasquez S.L."/>
            <person name="Kruys A."/>
            <person name="Hutchinson M.I."/>
            <person name="Powell A.J."/>
            <person name="Barry K."/>
            <person name="Miller A.N."/>
            <person name="Grigoriev I.V."/>
            <person name="Debuchy R."/>
            <person name="Gladieux P."/>
            <person name="Hiltunen Thoren M."/>
            <person name="Johannesson H."/>
        </authorList>
    </citation>
    <scope>NUCLEOTIDE SEQUENCE</scope>
    <source>
        <strain evidence="2">CBS 314.62</strain>
    </source>
</reference>
<dbReference type="AlphaFoldDB" id="A0AAE0XGN7"/>
<keyword evidence="1" id="KW-0732">Signal</keyword>
<evidence type="ECO:0000313" key="2">
    <source>
        <dbReference type="EMBL" id="KAK3692895.1"/>
    </source>
</evidence>
<proteinExistence type="predicted"/>
<feature type="signal peptide" evidence="1">
    <location>
        <begin position="1"/>
        <end position="28"/>
    </location>
</feature>
<evidence type="ECO:0000256" key="1">
    <source>
        <dbReference type="SAM" id="SignalP"/>
    </source>
</evidence>
<gene>
    <name evidence="2" type="ORF">B0T22DRAFT_30209</name>
</gene>
<dbReference type="Proteomes" id="UP001270362">
    <property type="component" value="Unassembled WGS sequence"/>
</dbReference>
<feature type="chain" id="PRO_5042137043" evidence="1">
    <location>
        <begin position="29"/>
        <end position="118"/>
    </location>
</feature>
<organism evidence="2 3">
    <name type="scientific">Podospora appendiculata</name>
    <dbReference type="NCBI Taxonomy" id="314037"/>
    <lineage>
        <taxon>Eukaryota</taxon>
        <taxon>Fungi</taxon>
        <taxon>Dikarya</taxon>
        <taxon>Ascomycota</taxon>
        <taxon>Pezizomycotina</taxon>
        <taxon>Sordariomycetes</taxon>
        <taxon>Sordariomycetidae</taxon>
        <taxon>Sordariales</taxon>
        <taxon>Podosporaceae</taxon>
        <taxon>Podospora</taxon>
    </lineage>
</organism>
<comment type="caution">
    <text evidence="2">The sequence shown here is derived from an EMBL/GenBank/DDBJ whole genome shotgun (WGS) entry which is preliminary data.</text>
</comment>
<sequence length="118" mass="13372">MAKKMRKKRNSELFALPLLLVVLSISFCTNREQYDTHTPKKAVKRGYLPAAVAATRKDNILSPFVAGSELMRRVERKDQSMASGDQLVVQERRYTLGVFAVQVQKDARTNAEQADRCD</sequence>
<protein>
    <submittedName>
        <fullName evidence="2">Uncharacterized protein</fullName>
    </submittedName>
</protein>
<dbReference type="EMBL" id="JAULSO010000001">
    <property type="protein sequence ID" value="KAK3692895.1"/>
    <property type="molecule type" value="Genomic_DNA"/>
</dbReference>
<name>A0AAE0XGN7_9PEZI</name>
<accession>A0AAE0XGN7</accession>
<reference evidence="2" key="2">
    <citation type="submission" date="2023-06" db="EMBL/GenBank/DDBJ databases">
        <authorList>
            <consortium name="Lawrence Berkeley National Laboratory"/>
            <person name="Haridas S."/>
            <person name="Hensen N."/>
            <person name="Bonometti L."/>
            <person name="Westerberg I."/>
            <person name="Brannstrom I.O."/>
            <person name="Guillou S."/>
            <person name="Cros-Aarteil S."/>
            <person name="Calhoun S."/>
            <person name="Kuo A."/>
            <person name="Mondo S."/>
            <person name="Pangilinan J."/>
            <person name="Riley R."/>
            <person name="Labutti K."/>
            <person name="Andreopoulos B."/>
            <person name="Lipzen A."/>
            <person name="Chen C."/>
            <person name="Yanf M."/>
            <person name="Daum C."/>
            <person name="Ng V."/>
            <person name="Clum A."/>
            <person name="Steindorff A."/>
            <person name="Ohm R."/>
            <person name="Martin F."/>
            <person name="Silar P."/>
            <person name="Natvig D."/>
            <person name="Lalanne C."/>
            <person name="Gautier V."/>
            <person name="Ament-Velasquez S.L."/>
            <person name="Kruys A."/>
            <person name="Hutchinson M.I."/>
            <person name="Powell A.J."/>
            <person name="Barry K."/>
            <person name="Miller A.N."/>
            <person name="Grigoriev I.V."/>
            <person name="Debuchy R."/>
            <person name="Gladieux P."/>
            <person name="Thoren M.H."/>
            <person name="Johannesson H."/>
        </authorList>
    </citation>
    <scope>NUCLEOTIDE SEQUENCE</scope>
    <source>
        <strain evidence="2">CBS 314.62</strain>
    </source>
</reference>
<keyword evidence="3" id="KW-1185">Reference proteome</keyword>